<dbReference type="EMBL" id="CAIT01000004">
    <property type="protein sequence ID" value="CCH51615.1"/>
    <property type="molecule type" value="Genomic_DNA"/>
</dbReference>
<dbReference type="STRING" id="1185876.BN8_00554"/>
<dbReference type="SUPFAM" id="SSF53756">
    <property type="entry name" value="UDP-Glycosyltransferase/glycogen phosphorylase"/>
    <property type="match status" value="1"/>
</dbReference>
<evidence type="ECO:0000256" key="1">
    <source>
        <dbReference type="RuleBase" id="RU003513"/>
    </source>
</evidence>
<keyword evidence="1 3" id="KW-0413">Isomerase</keyword>
<dbReference type="OrthoDB" id="9803238at2"/>
<dbReference type="PANTHER" id="PTHR43174:SF1">
    <property type="entry name" value="UDP-N-ACETYLGLUCOSAMINE 2-EPIMERASE"/>
    <property type="match status" value="1"/>
</dbReference>
<reference evidence="3 4" key="1">
    <citation type="journal article" date="2012" name="J. Bacteriol.">
        <title>Genome Sequence of the Filamentous Bacterium Fibrisoma limi BUZ 3T.</title>
        <authorList>
            <person name="Filippini M."/>
            <person name="Qi W."/>
            <person name="Jaenicke S."/>
            <person name="Goesmann A."/>
            <person name="Smits T.H."/>
            <person name="Bagheri H.C."/>
        </authorList>
    </citation>
    <scope>NUCLEOTIDE SEQUENCE [LARGE SCALE GENOMIC DNA]</scope>
    <source>
        <strain evidence="4">BUZ 3T</strain>
    </source>
</reference>
<comment type="caution">
    <text evidence="3">The sequence shown here is derived from an EMBL/GenBank/DDBJ whole genome shotgun (WGS) entry which is preliminary data.</text>
</comment>
<dbReference type="eggNOG" id="COG0381">
    <property type="taxonomic scope" value="Bacteria"/>
</dbReference>
<proteinExistence type="inferred from homology"/>
<dbReference type="InterPro" id="IPR029767">
    <property type="entry name" value="WecB-like"/>
</dbReference>
<sequence length="375" mass="41289">MKILNIVGARPNFMKVAPLHRAFGRQPGFQSLIVHTGQHYDARMSDVFFGQLELPAPDYYLGIGGGTQTRQTADIMLRFEEIMTAERPDLVLVVGDVTSTVACALVAVRLGVPVAHVEAGLRSGDRRMPEEINRIMTDHLADLLFVTEQAGLDNLRREGIDDARVRFVGNVMIDSLLHYQIKANELNTVGALGLTPGQYVIMTMHRPANVDHEAGLRNIVRIAEDTARRKTVVFPIHPRTQANLVRFGLMDRLDSLANIHLLEPQGYLEFLNLMEHAAIVITDSGGIQEETTFLQVPCLTFRDSTERPVTVELGTNQLLADLNPATVQQHVADILSGRSKPGVIPPLWDGKAAERIADVLSLSRKSFDTVLAGAA</sequence>
<dbReference type="NCBIfam" id="TIGR00236">
    <property type="entry name" value="wecB"/>
    <property type="match status" value="1"/>
</dbReference>
<dbReference type="EC" id="5.1.3.14" evidence="3"/>
<dbReference type="CDD" id="cd03786">
    <property type="entry name" value="GTB_UDP-GlcNAc_2-Epimerase"/>
    <property type="match status" value="1"/>
</dbReference>
<dbReference type="Proteomes" id="UP000009309">
    <property type="component" value="Unassembled WGS sequence"/>
</dbReference>
<keyword evidence="4" id="KW-1185">Reference proteome</keyword>
<dbReference type="AlphaFoldDB" id="I2GCJ1"/>
<feature type="domain" description="UDP-N-acetylglucosamine 2-epimerase" evidence="2">
    <location>
        <begin position="22"/>
        <end position="360"/>
    </location>
</feature>
<evidence type="ECO:0000259" key="2">
    <source>
        <dbReference type="Pfam" id="PF02350"/>
    </source>
</evidence>
<evidence type="ECO:0000313" key="3">
    <source>
        <dbReference type="EMBL" id="CCH51615.1"/>
    </source>
</evidence>
<dbReference type="InterPro" id="IPR003331">
    <property type="entry name" value="UDP_GlcNAc_Epimerase_2_dom"/>
</dbReference>
<protein>
    <submittedName>
        <fullName evidence="3">UDP-N-acetylglucosamine 2-epimerase</fullName>
        <ecNumber evidence="3">5.1.3.14</ecNumber>
    </submittedName>
</protein>
<dbReference type="Pfam" id="PF02350">
    <property type="entry name" value="Epimerase_2"/>
    <property type="match status" value="1"/>
</dbReference>
<name>I2GCJ1_9BACT</name>
<organism evidence="3 4">
    <name type="scientific">Fibrisoma limi BUZ 3</name>
    <dbReference type="NCBI Taxonomy" id="1185876"/>
    <lineage>
        <taxon>Bacteria</taxon>
        <taxon>Pseudomonadati</taxon>
        <taxon>Bacteroidota</taxon>
        <taxon>Cytophagia</taxon>
        <taxon>Cytophagales</taxon>
        <taxon>Spirosomataceae</taxon>
        <taxon>Fibrisoma</taxon>
    </lineage>
</organism>
<dbReference type="PANTHER" id="PTHR43174">
    <property type="entry name" value="UDP-N-ACETYLGLUCOSAMINE 2-EPIMERASE"/>
    <property type="match status" value="1"/>
</dbReference>
<dbReference type="Gene3D" id="3.40.50.2000">
    <property type="entry name" value="Glycogen Phosphorylase B"/>
    <property type="match status" value="2"/>
</dbReference>
<dbReference type="RefSeq" id="WP_009280201.1">
    <property type="nucleotide sequence ID" value="NZ_CAIT01000004.1"/>
</dbReference>
<accession>I2GCJ1</accession>
<dbReference type="GO" id="GO:0008761">
    <property type="term" value="F:UDP-N-acetylglucosamine 2-epimerase activity"/>
    <property type="evidence" value="ECO:0007669"/>
    <property type="project" value="UniProtKB-EC"/>
</dbReference>
<comment type="similarity">
    <text evidence="1">Belongs to the UDP-N-acetylglucosamine 2-epimerase family.</text>
</comment>
<gene>
    <name evidence="3" type="ORF">BN8_00554</name>
</gene>
<evidence type="ECO:0000313" key="4">
    <source>
        <dbReference type="Proteomes" id="UP000009309"/>
    </source>
</evidence>